<reference evidence="1 2" key="1">
    <citation type="submission" date="2020-04" db="EMBL/GenBank/DDBJ databases">
        <authorList>
            <person name="Doyle D.A."/>
        </authorList>
    </citation>
    <scope>NUCLEOTIDE SEQUENCE [LARGE SCALE GENOMIC DNA]</scope>
    <source>
        <strain evidence="1 2">P21</strain>
    </source>
</reference>
<accession>A0A7Y0HQ31</accession>
<protein>
    <submittedName>
        <fullName evidence="1">Uncharacterized protein</fullName>
    </submittedName>
</protein>
<reference evidence="1 2" key="2">
    <citation type="submission" date="2020-06" db="EMBL/GenBank/DDBJ databases">
        <title>Complete Genome Sequence of Clostridium muelleri sp. nov. P21T, an Acid-Alcohol Producing Acetogen Isolated from Old Hay.</title>
        <authorList>
            <person name="Duncan K.E."/>
            <person name="Tanner R.S."/>
        </authorList>
    </citation>
    <scope>NUCLEOTIDE SEQUENCE [LARGE SCALE GENOMIC DNA]</scope>
    <source>
        <strain evidence="1 2">P21</strain>
    </source>
</reference>
<evidence type="ECO:0000313" key="1">
    <source>
        <dbReference type="EMBL" id="NMM64800.1"/>
    </source>
</evidence>
<evidence type="ECO:0000313" key="2">
    <source>
        <dbReference type="Proteomes" id="UP000537131"/>
    </source>
</evidence>
<proteinExistence type="predicted"/>
<dbReference type="Proteomes" id="UP000537131">
    <property type="component" value="Unassembled WGS sequence"/>
</dbReference>
<dbReference type="EMBL" id="JABBNI010000051">
    <property type="protein sequence ID" value="NMM64800.1"/>
    <property type="molecule type" value="Genomic_DNA"/>
</dbReference>
<comment type="caution">
    <text evidence="1">The sequence shown here is derived from an EMBL/GenBank/DDBJ whole genome shotgun (WGS) entry which is preliminary data.</text>
</comment>
<name>A0A7Y0HQ31_9CLOT</name>
<dbReference type="AlphaFoldDB" id="A0A7Y0HQ31"/>
<organism evidence="1 2">
    <name type="scientific">Clostridium muellerianum</name>
    <dbReference type="NCBI Taxonomy" id="2716538"/>
    <lineage>
        <taxon>Bacteria</taxon>
        <taxon>Bacillati</taxon>
        <taxon>Bacillota</taxon>
        <taxon>Clostridia</taxon>
        <taxon>Eubacteriales</taxon>
        <taxon>Clostridiaceae</taxon>
        <taxon>Clostridium</taxon>
    </lineage>
</organism>
<sequence>MSKNMVYENPYILTGNIVKAGLKKRPKDICKDREIGTWKANDIEALISL</sequence>
<keyword evidence="2" id="KW-1185">Reference proteome</keyword>
<gene>
    <name evidence="1" type="ORF">HBE96_19530</name>
</gene>
<dbReference type="RefSeq" id="WP_169299392.1">
    <property type="nucleotide sequence ID" value="NZ_JABBNI010000051.1"/>
</dbReference>